<organism evidence="1 2">
    <name type="scientific">Glomus cerebriforme</name>
    <dbReference type="NCBI Taxonomy" id="658196"/>
    <lineage>
        <taxon>Eukaryota</taxon>
        <taxon>Fungi</taxon>
        <taxon>Fungi incertae sedis</taxon>
        <taxon>Mucoromycota</taxon>
        <taxon>Glomeromycotina</taxon>
        <taxon>Glomeromycetes</taxon>
        <taxon>Glomerales</taxon>
        <taxon>Glomeraceae</taxon>
        <taxon>Glomus</taxon>
    </lineage>
</organism>
<reference evidence="1 2" key="1">
    <citation type="submission" date="2018-06" db="EMBL/GenBank/DDBJ databases">
        <title>Comparative genomics reveals the genomic features of Rhizophagus irregularis, R. cerebriforme, R. diaphanum and Gigaspora rosea, and their symbiotic lifestyle signature.</title>
        <authorList>
            <person name="Morin E."/>
            <person name="San Clemente H."/>
            <person name="Chen E.C.H."/>
            <person name="De La Providencia I."/>
            <person name="Hainaut M."/>
            <person name="Kuo A."/>
            <person name="Kohler A."/>
            <person name="Murat C."/>
            <person name="Tang N."/>
            <person name="Roy S."/>
            <person name="Loubradou J."/>
            <person name="Henrissat B."/>
            <person name="Grigoriev I.V."/>
            <person name="Corradi N."/>
            <person name="Roux C."/>
            <person name="Martin F.M."/>
        </authorList>
    </citation>
    <scope>NUCLEOTIDE SEQUENCE [LARGE SCALE GENOMIC DNA]</scope>
    <source>
        <strain evidence="1 2">DAOM 227022</strain>
    </source>
</reference>
<protein>
    <submittedName>
        <fullName evidence="1">Uncharacterized protein</fullName>
    </submittedName>
</protein>
<dbReference type="AlphaFoldDB" id="A0A397T3J6"/>
<sequence>MSKSHITSEKLIATGSIVSELHYGPYLCDWWVFPNKKTQEKQIYYPILLHLELKIIIQLNNNPCIVRNVHSSLQSGYICEEKGQSSDINTSASAAITSVYQSVFGSKTKYAELSYLGLDQSEIAQKLLEGVTFCPFIIELENITVFVSCLGKITISNTNKVSYNYAISLFYKYWKVQSVFYQYVDKDFFLITIYQNSQIVAEYKDISLNSV</sequence>
<evidence type="ECO:0000313" key="2">
    <source>
        <dbReference type="Proteomes" id="UP000265703"/>
    </source>
</evidence>
<gene>
    <name evidence="1" type="ORF">C1645_820729</name>
</gene>
<proteinExistence type="predicted"/>
<dbReference type="Proteomes" id="UP000265703">
    <property type="component" value="Unassembled WGS sequence"/>
</dbReference>
<name>A0A397T3J6_9GLOM</name>
<keyword evidence="2" id="KW-1185">Reference proteome</keyword>
<dbReference type="EMBL" id="QKYT01000127">
    <property type="protein sequence ID" value="RIA92392.1"/>
    <property type="molecule type" value="Genomic_DNA"/>
</dbReference>
<dbReference type="OrthoDB" id="2437917at2759"/>
<accession>A0A397T3J6</accession>
<evidence type="ECO:0000313" key="1">
    <source>
        <dbReference type="EMBL" id="RIA92392.1"/>
    </source>
</evidence>
<comment type="caution">
    <text evidence="1">The sequence shown here is derived from an EMBL/GenBank/DDBJ whole genome shotgun (WGS) entry which is preliminary data.</text>
</comment>